<feature type="region of interest" description="Disordered" evidence="1">
    <location>
        <begin position="1941"/>
        <end position="2126"/>
    </location>
</feature>
<feature type="compositionally biased region" description="Basic and acidic residues" evidence="1">
    <location>
        <begin position="140"/>
        <end position="155"/>
    </location>
</feature>
<evidence type="ECO:0000313" key="4">
    <source>
        <dbReference type="Proteomes" id="UP001153555"/>
    </source>
</evidence>
<feature type="domain" description="Agenet" evidence="2">
    <location>
        <begin position="1677"/>
        <end position="1746"/>
    </location>
</feature>
<gene>
    <name evidence="3" type="ORF">SHERM_20303</name>
</gene>
<feature type="domain" description="Agenet" evidence="2">
    <location>
        <begin position="1768"/>
        <end position="1826"/>
    </location>
</feature>
<accession>A0A9N7MZQ9</accession>
<evidence type="ECO:0000313" key="3">
    <source>
        <dbReference type="EMBL" id="CAA0823134.1"/>
    </source>
</evidence>
<feature type="region of interest" description="Disordered" evidence="1">
    <location>
        <begin position="196"/>
        <end position="223"/>
    </location>
</feature>
<dbReference type="InterPro" id="IPR008395">
    <property type="entry name" value="Agenet-like_dom"/>
</dbReference>
<feature type="region of interest" description="Disordered" evidence="1">
    <location>
        <begin position="2138"/>
        <end position="2159"/>
    </location>
</feature>
<feature type="compositionally biased region" description="Basic residues" evidence="1">
    <location>
        <begin position="920"/>
        <end position="933"/>
    </location>
</feature>
<feature type="compositionally biased region" description="Basic and acidic residues" evidence="1">
    <location>
        <begin position="1978"/>
        <end position="1991"/>
    </location>
</feature>
<reference evidence="3" key="1">
    <citation type="submission" date="2019-12" db="EMBL/GenBank/DDBJ databases">
        <authorList>
            <person name="Scholes J."/>
        </authorList>
    </citation>
    <scope>NUCLEOTIDE SEQUENCE</scope>
</reference>
<dbReference type="Pfam" id="PF05641">
    <property type="entry name" value="Agenet"/>
    <property type="match status" value="1"/>
</dbReference>
<feature type="compositionally biased region" description="Low complexity" evidence="1">
    <location>
        <begin position="636"/>
        <end position="646"/>
    </location>
</feature>
<dbReference type="InterPro" id="IPR055274">
    <property type="entry name" value="SWO1"/>
</dbReference>
<feature type="region of interest" description="Disordered" evidence="1">
    <location>
        <begin position="521"/>
        <end position="542"/>
    </location>
</feature>
<feature type="region of interest" description="Disordered" evidence="1">
    <location>
        <begin position="903"/>
        <end position="950"/>
    </location>
</feature>
<sequence>MDYNDNDYEGHNLHLAGEESSKTSSVLQPFALPKFDFDDSLQGHMRFDSLVENEVFLGISSQEDNQWIGDFSREGSGIEFSSSATQSCALPRHINVWSEATSSESVEMLLKAVGQEEMVRGERLMEEPEPGDQLGSPTRQMDDVGHDNKTDDVKRLKNSSISPAEVEGNTSRSCESDKVDVQTEVSVPVGVTNISSYGVPGDGNDRIRPANSENPVVNLKMGSDNQDETFDLVNESMSTNTQQETVSVLHIEKGIDKTDNSTQNVATSGKESDDQDNITDVCFVSSNDVAKVISLSREQQEKGCNQNEGNLGAGTDLTEYEASHKIPSPMESSKEEPSVQICDANIAEACGVAKKNESMPTEDRCNEVGFLVAGDSLHRTVVFASSSEIKKQREGYGIVHEESSMSLQGETVELLEVQGSDAVMSTVSGDTDPNHFPAIQPPDHNAILGGTKDTQPGTDSSAEAPLVTSVVIGNPSDKIGESNHKDDPGHPVDHTFEGGFCGEKSINDDVNVAGDTAVSQENLDDRVDHSSPPLLAGSVKTGDVACDGNEKEVSIFSGVEGTKADTSTGSQPNTSSGACPALNTEAEDAKSTSLFAEGNELVDSDKHNSPSYDTMLRDQSKETQSEALKRPTIPVSTESLSSSELNTALETEKGALPESETGEAQKSGQCLPLAQPSGVPMLAEGHKESNELTSVFETDKGTPVDVETREIRKSDQSPVLVEPSKTISDEYRKELPEKIGNASSDLTVQDVGVVAAPTEMAIGQEGRNAGEYPSIVSVDVVAVTSCTMEMDKSDQVAPSDVICNDLPESVIDNQSSLRRDDVENICKVVTNAENSVVNVPSEEEGTFTFDVRPLGDQSSGGSCNGSQSFPKIQACKLAMTAGVSTSTSGSNLPDPIAVKEVSHVSSLTPPSEPLSGPSGRKTRRASSKPRKASANKGNQVKETTSLRQPEKLEKSSLFLSPLVGSQPVSFESVVKPRGPVPIPTSSLPDLNTSAASSVFFQQPFTDLQQVQLRAQIFVYGSLIQEAAPDEACMVSAFDGGRSGWEPSWRACVERVHGLKSNVKNTETPVSIQSGVKAQDQTNRQSILQLEAFTPISGRASKRPILSPVVNQMISLSTPLWNISTPSAEALVPGSTTRSVVIDYQTVAPLSPYQSPPVQNYVSHTTRLSPAPFPVPWLSPSQTTPYDVSTTSPAFPGMTEPVKSTQKKESIPVVAAFSNNASAIPTSNVVVSTTHGEDSLVDLKMLNSSAGQAAGTKTRKRKKSSDAEDVLRKSMTGSRVDTVSAPLVASQIEALSPFPSTARNQGDQIRTPVISSHYSTSVAVATPSNFVQKGSPNQFFPVVAPSFTSDQSKGGDLSIDKRAQNIEDFSKVEEAKLQAEEAANQAAAAISQCEGVWKQLGEQKQAGLTSDAQCKLASAAVAIAAAASVAKAAAAAAKIASTAAFQAKQMAEEAVIKSGSLNSTEHDANLVSDSINLVNASPKSILRVGDRNNEPGLVISAAREAAKKRIEAASAATRYAGNLDAIVKASELAAEAVSHAGKIVSLGEPFSLSELAEAGPNSYWKVSQEGTVPGLKSNDKKKNKSTSSNAGEEPEDYINRHQEPDKDMHVASDVEQPIQELSGNEVDDHVFVEENIIVSGKHGENFKPQKDKKVSNSANTVGISISDIESRSTTHALSSIKEGCCVEVLKDCGDSKAAWFSACVLSLMDSEARVLYTKLKSAEGSEQLQEWVSIEAKDGQAPKVRIPHDMTALQVDGTRKRRRAAAKDYSWSVGDKVDALIENCWREGVIAEKSTKEATVVTVHFPEQGESSRVKVWHLRPTLIWSDGQWIEWQRPGQDPASQRDSPAEKRPKLVGSSTEAKGKTKVAESIGFAEVQRNEIPKLPLSANEKFFSIGSTKSEENKPNMVRTKRPDVEKQQGSRVVFGVPKPGKKRKFMEVSKHYTSERVSKNVVPDDSVKLSQFLGPLGSGSRGYKHNSKHDFKDKIVAESRLRSIRSGRPPSVPSRTFVRKDDSNSSRPNARNSGRSDNGKDSLSSNDNESVEQNTGELGSSSKDGGTSKSSMVFSSKARTQDNRKKTARRNPISERLNQRRPAAVSGRSDNNENVNSIPEVSEPRRSNRRIQPTSRLLEGLQSSLLISKIPSFSHDKSHKSQNKGAVKR</sequence>
<feature type="region of interest" description="Disordered" evidence="1">
    <location>
        <begin position="123"/>
        <end position="180"/>
    </location>
</feature>
<keyword evidence="4" id="KW-1185">Reference proteome</keyword>
<feature type="compositionally biased region" description="Basic and acidic residues" evidence="1">
    <location>
        <begin position="615"/>
        <end position="629"/>
    </location>
</feature>
<dbReference type="OrthoDB" id="433924at2759"/>
<comment type="caution">
    <text evidence="3">The sequence shown here is derived from an EMBL/GenBank/DDBJ whole genome shotgun (WGS) entry which is preliminary data.</text>
</comment>
<evidence type="ECO:0000256" key="1">
    <source>
        <dbReference type="SAM" id="MobiDB-lite"/>
    </source>
</evidence>
<feature type="region of interest" description="Disordered" evidence="1">
    <location>
        <begin position="557"/>
        <end position="581"/>
    </location>
</feature>
<feature type="compositionally biased region" description="Polar residues" evidence="1">
    <location>
        <begin position="564"/>
        <end position="577"/>
    </location>
</feature>
<protein>
    <submittedName>
        <fullName evidence="3">G2484-1 protein</fullName>
    </submittedName>
</protein>
<feature type="compositionally biased region" description="Polar residues" evidence="1">
    <location>
        <begin position="158"/>
        <end position="173"/>
    </location>
</feature>
<feature type="compositionally biased region" description="Low complexity" evidence="1">
    <location>
        <begin position="2049"/>
        <end position="2061"/>
    </location>
</feature>
<dbReference type="EMBL" id="CACSLK010024540">
    <property type="protein sequence ID" value="CAA0823134.1"/>
    <property type="molecule type" value="Genomic_DNA"/>
</dbReference>
<evidence type="ECO:0000259" key="2">
    <source>
        <dbReference type="SMART" id="SM00743"/>
    </source>
</evidence>
<feature type="region of interest" description="Disordered" evidence="1">
    <location>
        <begin position="1566"/>
        <end position="1596"/>
    </location>
</feature>
<dbReference type="SMART" id="SM00743">
    <property type="entry name" value="Agenet"/>
    <property type="match status" value="2"/>
</dbReference>
<dbReference type="InterPro" id="IPR014002">
    <property type="entry name" value="Agenet_dom_plant"/>
</dbReference>
<feature type="compositionally biased region" description="Polar residues" evidence="1">
    <location>
        <begin position="2015"/>
        <end position="2048"/>
    </location>
</feature>
<feature type="compositionally biased region" description="Basic residues" evidence="1">
    <location>
        <begin position="2147"/>
        <end position="2159"/>
    </location>
</feature>
<feature type="region of interest" description="Disordered" evidence="1">
    <location>
        <begin position="1833"/>
        <end position="1861"/>
    </location>
</feature>
<feature type="region of interest" description="Disordered" evidence="1">
    <location>
        <begin position="1896"/>
        <end position="1918"/>
    </location>
</feature>
<name>A0A9N7MZQ9_STRHE</name>
<proteinExistence type="predicted"/>
<dbReference type="PANTHER" id="PTHR48429">
    <property type="entry name" value="AGENET DOMAIN-CONTAINING PROTEIN"/>
    <property type="match status" value="1"/>
</dbReference>
<feature type="compositionally biased region" description="Polar residues" evidence="1">
    <location>
        <begin position="935"/>
        <end position="947"/>
    </location>
</feature>
<organism evidence="3 4">
    <name type="scientific">Striga hermonthica</name>
    <name type="common">Purple witchweed</name>
    <name type="synonym">Buchnera hermonthica</name>
    <dbReference type="NCBI Taxonomy" id="68872"/>
    <lineage>
        <taxon>Eukaryota</taxon>
        <taxon>Viridiplantae</taxon>
        <taxon>Streptophyta</taxon>
        <taxon>Embryophyta</taxon>
        <taxon>Tracheophyta</taxon>
        <taxon>Spermatophyta</taxon>
        <taxon>Magnoliopsida</taxon>
        <taxon>eudicotyledons</taxon>
        <taxon>Gunneridae</taxon>
        <taxon>Pentapetalae</taxon>
        <taxon>asterids</taxon>
        <taxon>lamiids</taxon>
        <taxon>Lamiales</taxon>
        <taxon>Orobanchaceae</taxon>
        <taxon>Buchnereae</taxon>
        <taxon>Striga</taxon>
    </lineage>
</organism>
<feature type="region of interest" description="Disordered" evidence="1">
    <location>
        <begin position="600"/>
        <end position="646"/>
    </location>
</feature>
<feature type="region of interest" description="Disordered" evidence="1">
    <location>
        <begin position="1249"/>
        <end position="1277"/>
    </location>
</feature>
<dbReference type="PANTHER" id="PTHR48429:SF1">
    <property type="entry name" value="AGENET DOMAIN-CONTAINING PROTEIN"/>
    <property type="match status" value="1"/>
</dbReference>
<dbReference type="Proteomes" id="UP001153555">
    <property type="component" value="Unassembled WGS sequence"/>
</dbReference>
<feature type="compositionally biased region" description="Polar residues" evidence="1">
    <location>
        <begin position="2098"/>
        <end position="2109"/>
    </location>
</feature>